<comment type="caution">
    <text evidence="1">The sequence shown here is derived from an EMBL/GenBank/DDBJ whole genome shotgun (WGS) entry which is preliminary data.</text>
</comment>
<protein>
    <submittedName>
        <fullName evidence="1">Uncharacterized protein</fullName>
    </submittedName>
</protein>
<keyword evidence="2" id="KW-1185">Reference proteome</keyword>
<dbReference type="AlphaFoldDB" id="A0A4C1VWW5"/>
<accession>A0A4C1VWW5</accession>
<dbReference type="EMBL" id="BGZK01000441">
    <property type="protein sequence ID" value="GBP43756.1"/>
    <property type="molecule type" value="Genomic_DNA"/>
</dbReference>
<proteinExistence type="predicted"/>
<gene>
    <name evidence="1" type="ORF">EVAR_29738_1</name>
</gene>
<evidence type="ECO:0000313" key="1">
    <source>
        <dbReference type="EMBL" id="GBP43756.1"/>
    </source>
</evidence>
<name>A0A4C1VWW5_EUMVA</name>
<reference evidence="1 2" key="1">
    <citation type="journal article" date="2019" name="Commun. Biol.">
        <title>The bagworm genome reveals a unique fibroin gene that provides high tensile strength.</title>
        <authorList>
            <person name="Kono N."/>
            <person name="Nakamura H."/>
            <person name="Ohtoshi R."/>
            <person name="Tomita M."/>
            <person name="Numata K."/>
            <person name="Arakawa K."/>
        </authorList>
    </citation>
    <scope>NUCLEOTIDE SEQUENCE [LARGE SCALE GENOMIC DNA]</scope>
</reference>
<organism evidence="1 2">
    <name type="scientific">Eumeta variegata</name>
    <name type="common">Bagworm moth</name>
    <name type="synonym">Eumeta japonica</name>
    <dbReference type="NCBI Taxonomy" id="151549"/>
    <lineage>
        <taxon>Eukaryota</taxon>
        <taxon>Metazoa</taxon>
        <taxon>Ecdysozoa</taxon>
        <taxon>Arthropoda</taxon>
        <taxon>Hexapoda</taxon>
        <taxon>Insecta</taxon>
        <taxon>Pterygota</taxon>
        <taxon>Neoptera</taxon>
        <taxon>Endopterygota</taxon>
        <taxon>Lepidoptera</taxon>
        <taxon>Glossata</taxon>
        <taxon>Ditrysia</taxon>
        <taxon>Tineoidea</taxon>
        <taxon>Psychidae</taxon>
        <taxon>Oiketicinae</taxon>
        <taxon>Eumeta</taxon>
    </lineage>
</organism>
<sequence>MCAWIPHAHIQTHGSAAVYIGAGAARAPPAGPRTIRLISPPQKPLELFKALSNEAKPLKAIRELPRRALVRPPAFGVLWARGSGLCDNNIEARMFSVLSETRRELF</sequence>
<dbReference type="Proteomes" id="UP000299102">
    <property type="component" value="Unassembled WGS sequence"/>
</dbReference>
<evidence type="ECO:0000313" key="2">
    <source>
        <dbReference type="Proteomes" id="UP000299102"/>
    </source>
</evidence>